<dbReference type="AlphaFoldDB" id="A0A645HPT4"/>
<comment type="caution">
    <text evidence="1">The sequence shown here is derived from an EMBL/GenBank/DDBJ whole genome shotgun (WGS) entry which is preliminary data.</text>
</comment>
<dbReference type="EMBL" id="VSSQ01093185">
    <property type="protein sequence ID" value="MPN38134.1"/>
    <property type="molecule type" value="Genomic_DNA"/>
</dbReference>
<organism evidence="1">
    <name type="scientific">bioreactor metagenome</name>
    <dbReference type="NCBI Taxonomy" id="1076179"/>
    <lineage>
        <taxon>unclassified sequences</taxon>
        <taxon>metagenomes</taxon>
        <taxon>ecological metagenomes</taxon>
    </lineage>
</organism>
<name>A0A645HPT4_9ZZZZ</name>
<evidence type="ECO:0000313" key="1">
    <source>
        <dbReference type="EMBL" id="MPN38134.1"/>
    </source>
</evidence>
<accession>A0A645HPT4</accession>
<gene>
    <name evidence="1" type="ORF">SDC9_185658</name>
</gene>
<proteinExistence type="predicted"/>
<sequence length="45" mass="5028">MVVQNRDVKDKGIPFLDALCYDKYIKAGDPPISLGRLYKGEHGCC</sequence>
<protein>
    <submittedName>
        <fullName evidence="1">Uncharacterized protein</fullName>
    </submittedName>
</protein>
<reference evidence="1" key="1">
    <citation type="submission" date="2019-08" db="EMBL/GenBank/DDBJ databases">
        <authorList>
            <person name="Kucharzyk K."/>
            <person name="Murdoch R.W."/>
            <person name="Higgins S."/>
            <person name="Loffler F."/>
        </authorList>
    </citation>
    <scope>NUCLEOTIDE SEQUENCE</scope>
</reference>